<keyword evidence="3" id="KW-1185">Reference proteome</keyword>
<proteinExistence type="predicted"/>
<feature type="transmembrane region" description="Helical" evidence="1">
    <location>
        <begin position="7"/>
        <end position="30"/>
    </location>
</feature>
<sequence length="578" mass="60524">MTARRGLVLHTVAAVVTAVVLAPLALPGYVLRYDMVFVPRQPLNWEMIAPADALPRAVPLDAVVSVANLAVPGWLLQRIALVAVVYLAALGAARLLPTARVMPRVVAALAYAWTPYLAERLLLGQWALLLAYAALPFLVAAARDLRAGRPGALPRLILAAAPAAVTPTGGLIALVTVAVLLPLRSRATAAALAAVAALNAPWLLASLSSAAGGSSDPEGVAMFAARAENWAGSWVALLGTGGIWNAQTVPASRSSVLVPVVTVLLLAVAVLGLRELRRRWPGGADRLFILAAGGFVLAAAGAAGPGVALLEWLVVHVPGAGLLRDGQKFLIPYALVTALGFALGAELLADRLARRFEPAAGRVLLAGAILLPVVVMPDLAFGASGALRPVRYPADWDVVAARVAVAPGEVLSLPFEGYQRYDWTRGVVVRDPAPRYLDAPVLMNDALRVGAVTVDGENPRATAAQALLDAGRPVAELGARWVLVRRGPVAEPPAPVLAGLRLVYDGPQLRLWENPAAADTGRLAGAGRRMPALAAHLLAATVVIFAALGLLRIRRRSWYGPRTHESGEEETWPSWPPS</sequence>
<evidence type="ECO:0000313" key="3">
    <source>
        <dbReference type="Proteomes" id="UP000598146"/>
    </source>
</evidence>
<keyword evidence="1" id="KW-1133">Transmembrane helix</keyword>
<feature type="transmembrane region" description="Helical" evidence="1">
    <location>
        <begin position="330"/>
        <end position="349"/>
    </location>
</feature>
<gene>
    <name evidence="2" type="ORF">I4J89_41555</name>
</gene>
<feature type="transmembrane region" description="Helical" evidence="1">
    <location>
        <begin position="187"/>
        <end position="207"/>
    </location>
</feature>
<organism evidence="2 3">
    <name type="scientific">Actinoplanes aureus</name>
    <dbReference type="NCBI Taxonomy" id="2792083"/>
    <lineage>
        <taxon>Bacteria</taxon>
        <taxon>Bacillati</taxon>
        <taxon>Actinomycetota</taxon>
        <taxon>Actinomycetes</taxon>
        <taxon>Micromonosporales</taxon>
        <taxon>Micromonosporaceae</taxon>
        <taxon>Actinoplanes</taxon>
    </lineage>
</organism>
<feature type="transmembrane region" description="Helical" evidence="1">
    <location>
        <begin position="157"/>
        <end position="181"/>
    </location>
</feature>
<dbReference type="EMBL" id="JADQTO010000032">
    <property type="protein sequence ID" value="MBG0567946.1"/>
    <property type="molecule type" value="Genomic_DNA"/>
</dbReference>
<reference evidence="2" key="1">
    <citation type="submission" date="2020-11" db="EMBL/GenBank/DDBJ databases">
        <title>Isolation and identification of active actinomycetes.</title>
        <authorList>
            <person name="Sun X."/>
        </authorList>
    </citation>
    <scope>NUCLEOTIDE SEQUENCE</scope>
    <source>
        <strain evidence="2">NEAU-A11</strain>
    </source>
</reference>
<dbReference type="AlphaFoldDB" id="A0A931G4F9"/>
<dbReference type="Proteomes" id="UP000598146">
    <property type="component" value="Unassembled WGS sequence"/>
</dbReference>
<name>A0A931G4F9_9ACTN</name>
<accession>A0A931G4F9</accession>
<evidence type="ECO:0000256" key="1">
    <source>
        <dbReference type="SAM" id="Phobius"/>
    </source>
</evidence>
<feature type="transmembrane region" description="Helical" evidence="1">
    <location>
        <begin position="533"/>
        <end position="553"/>
    </location>
</feature>
<dbReference type="RefSeq" id="WP_196419716.1">
    <property type="nucleotide sequence ID" value="NZ_JADQTO010000032.1"/>
</dbReference>
<feature type="transmembrane region" description="Helical" evidence="1">
    <location>
        <begin position="69"/>
        <end position="89"/>
    </location>
</feature>
<comment type="caution">
    <text evidence="2">The sequence shown here is derived from an EMBL/GenBank/DDBJ whole genome shotgun (WGS) entry which is preliminary data.</text>
</comment>
<feature type="transmembrane region" description="Helical" evidence="1">
    <location>
        <begin position="361"/>
        <end position="383"/>
    </location>
</feature>
<keyword evidence="1" id="KW-0812">Transmembrane</keyword>
<keyword evidence="1" id="KW-0472">Membrane</keyword>
<feature type="transmembrane region" description="Helical" evidence="1">
    <location>
        <begin position="288"/>
        <end position="310"/>
    </location>
</feature>
<feature type="transmembrane region" description="Helical" evidence="1">
    <location>
        <begin position="124"/>
        <end position="145"/>
    </location>
</feature>
<protein>
    <submittedName>
        <fullName evidence="2">Uncharacterized protein</fullName>
    </submittedName>
</protein>
<feature type="transmembrane region" description="Helical" evidence="1">
    <location>
        <begin position="256"/>
        <end position="276"/>
    </location>
</feature>
<evidence type="ECO:0000313" key="2">
    <source>
        <dbReference type="EMBL" id="MBG0567946.1"/>
    </source>
</evidence>